<dbReference type="RefSeq" id="WP_142833896.1">
    <property type="nucleotide sequence ID" value="NZ_VFSV01000007.1"/>
</dbReference>
<protein>
    <submittedName>
        <fullName evidence="2">Histidine phosphatase family protein</fullName>
    </submittedName>
</protein>
<dbReference type="InterPro" id="IPR051021">
    <property type="entry name" value="Mito_Ser/Thr_phosphatase"/>
</dbReference>
<keyword evidence="1" id="KW-0378">Hydrolase</keyword>
<dbReference type="SMART" id="SM00855">
    <property type="entry name" value="PGAM"/>
    <property type="match status" value="1"/>
</dbReference>
<accession>A0A547Q7C0</accession>
<proteinExistence type="predicted"/>
<dbReference type="Pfam" id="PF00300">
    <property type="entry name" value="His_Phos_1"/>
    <property type="match status" value="1"/>
</dbReference>
<dbReference type="InterPro" id="IPR013078">
    <property type="entry name" value="His_Pase_superF_clade-1"/>
</dbReference>
<dbReference type="Proteomes" id="UP000318590">
    <property type="component" value="Unassembled WGS sequence"/>
</dbReference>
<dbReference type="CDD" id="cd07067">
    <property type="entry name" value="HP_PGM_like"/>
    <property type="match status" value="1"/>
</dbReference>
<comment type="caution">
    <text evidence="2">The sequence shown here is derived from an EMBL/GenBank/DDBJ whole genome shotgun (WGS) entry which is preliminary data.</text>
</comment>
<dbReference type="PANTHER" id="PTHR20935:SF0">
    <property type="entry name" value="SERINE_THREONINE-PROTEIN PHOSPHATASE PGAM5, MITOCHONDRIAL"/>
    <property type="match status" value="1"/>
</dbReference>
<name>A0A547Q7C0_9RHOB</name>
<evidence type="ECO:0000313" key="2">
    <source>
        <dbReference type="EMBL" id="TRD22261.1"/>
    </source>
</evidence>
<dbReference type="AlphaFoldDB" id="A0A547Q7C0"/>
<reference evidence="2 3" key="1">
    <citation type="submission" date="2019-06" db="EMBL/GenBank/DDBJ databases">
        <title>Paenimaribius caenipelagi gen. nov., sp. nov., isolated from a tidal flat.</title>
        <authorList>
            <person name="Yoon J.-H."/>
        </authorList>
    </citation>
    <scope>NUCLEOTIDE SEQUENCE [LARGE SCALE GENOMIC DNA]</scope>
    <source>
        <strain evidence="2 3">JBTF-M29</strain>
    </source>
</reference>
<dbReference type="PANTHER" id="PTHR20935">
    <property type="entry name" value="PHOSPHOGLYCERATE MUTASE-RELATED"/>
    <property type="match status" value="1"/>
</dbReference>
<sequence length="213" mass="23671">MGEIVLVRHGQANSAATNEEDYDRLSDLGHRQARWLGDWMRKSEPSFDLVLCGTLRRHRETAEGIGVVATPDARLNEMDYFNLGQALQDVHGIPMPEADGFDTHVHLVMQAWHAAEIKGNESFESFDTRITSVLNEASEIGKRVLCITSGGVIGMAMRHVLGLGTEALADAMLPILNTSVHRFRVRPRGMLLTQFNAVPHLMGDERAEALTHY</sequence>
<dbReference type="InterPro" id="IPR029033">
    <property type="entry name" value="His_PPase_superfam"/>
</dbReference>
<evidence type="ECO:0000256" key="1">
    <source>
        <dbReference type="ARBA" id="ARBA00022801"/>
    </source>
</evidence>
<dbReference type="OrthoDB" id="280692at2"/>
<evidence type="ECO:0000313" key="3">
    <source>
        <dbReference type="Proteomes" id="UP000318590"/>
    </source>
</evidence>
<dbReference type="SUPFAM" id="SSF53254">
    <property type="entry name" value="Phosphoglycerate mutase-like"/>
    <property type="match status" value="1"/>
</dbReference>
<dbReference type="Gene3D" id="3.40.50.1240">
    <property type="entry name" value="Phosphoglycerate mutase-like"/>
    <property type="match status" value="1"/>
</dbReference>
<organism evidence="2 3">
    <name type="scientific">Palleronia caenipelagi</name>
    <dbReference type="NCBI Taxonomy" id="2489174"/>
    <lineage>
        <taxon>Bacteria</taxon>
        <taxon>Pseudomonadati</taxon>
        <taxon>Pseudomonadota</taxon>
        <taxon>Alphaproteobacteria</taxon>
        <taxon>Rhodobacterales</taxon>
        <taxon>Roseobacteraceae</taxon>
        <taxon>Palleronia</taxon>
    </lineage>
</organism>
<keyword evidence="3" id="KW-1185">Reference proteome</keyword>
<dbReference type="GO" id="GO:0016787">
    <property type="term" value="F:hydrolase activity"/>
    <property type="evidence" value="ECO:0007669"/>
    <property type="project" value="UniProtKB-KW"/>
</dbReference>
<dbReference type="EMBL" id="VFSV01000007">
    <property type="protein sequence ID" value="TRD22261.1"/>
    <property type="molecule type" value="Genomic_DNA"/>
</dbReference>
<gene>
    <name evidence="2" type="ORF">FEV53_05945</name>
</gene>